<evidence type="ECO:0000256" key="7">
    <source>
        <dbReference type="SAM" id="MobiDB-lite"/>
    </source>
</evidence>
<comment type="subcellular location">
    <subcellularLocation>
        <location evidence="1">Cell membrane</location>
        <topology evidence="1">Multi-pass membrane protein</topology>
    </subcellularLocation>
</comment>
<evidence type="ECO:0000256" key="2">
    <source>
        <dbReference type="ARBA" id="ARBA00006679"/>
    </source>
</evidence>
<feature type="transmembrane region" description="Helical" evidence="8">
    <location>
        <begin position="201"/>
        <end position="223"/>
    </location>
</feature>
<organism evidence="9 10">
    <name type="scientific">Zavarzinia compransoris</name>
    <dbReference type="NCBI Taxonomy" id="1264899"/>
    <lineage>
        <taxon>Bacteria</taxon>
        <taxon>Pseudomonadati</taxon>
        <taxon>Pseudomonadota</taxon>
        <taxon>Alphaproteobacteria</taxon>
        <taxon>Rhodospirillales</taxon>
        <taxon>Zavarziniaceae</taxon>
        <taxon>Zavarzinia</taxon>
    </lineage>
</organism>
<keyword evidence="6 8" id="KW-0472">Membrane</keyword>
<sequence length="291" mass="30128">MGPPRRRPGAGGPDPGGGDPGRPARRRLGGAAPAAPAVRPPGRCPPRRRPSVGDQPAGAGRDAGTAAGPALPSRRLARPGGGDPGRRPRPRRGHPPFRPRGGCRPRAAARYRAAGRGRPGPCPHSRPRPALPCRDRHLDGDRLMIDALIAKAARVGEPLGLLGLRIGLGLVFWKSASTRFDGFGISDNAIFLFQEIYRVPLLPPAVAAWAGTLAEAGGALLLFAGLFTRLGALALLGVTLMIQLVVPFTGDGVSFNAVEFALWGGGLLVLVARGGGLLAVDAIAGKFLHRG</sequence>
<dbReference type="EMBL" id="QGLF01000001">
    <property type="protein sequence ID" value="PWR24124.1"/>
    <property type="molecule type" value="Genomic_DNA"/>
</dbReference>
<evidence type="ECO:0000256" key="6">
    <source>
        <dbReference type="ARBA" id="ARBA00023136"/>
    </source>
</evidence>
<dbReference type="InterPro" id="IPR051907">
    <property type="entry name" value="DoxX-like_oxidoreductase"/>
</dbReference>
<dbReference type="PANTHER" id="PTHR33452:SF1">
    <property type="entry name" value="INNER MEMBRANE PROTEIN YPHA-RELATED"/>
    <property type="match status" value="1"/>
</dbReference>
<proteinExistence type="inferred from homology"/>
<gene>
    <name evidence="9" type="ORF">DKG75_05300</name>
</gene>
<protein>
    <recommendedName>
        <fullName evidence="11">DoxX family protein</fullName>
    </recommendedName>
</protein>
<feature type="compositionally biased region" description="Gly residues" evidence="7">
    <location>
        <begin position="9"/>
        <end position="20"/>
    </location>
</feature>
<evidence type="ECO:0008006" key="11">
    <source>
        <dbReference type="Google" id="ProtNLM"/>
    </source>
</evidence>
<keyword evidence="3" id="KW-1003">Cell membrane</keyword>
<feature type="transmembrane region" description="Helical" evidence="8">
    <location>
        <begin position="230"/>
        <end position="248"/>
    </location>
</feature>
<evidence type="ECO:0000256" key="3">
    <source>
        <dbReference type="ARBA" id="ARBA00022475"/>
    </source>
</evidence>
<feature type="region of interest" description="Disordered" evidence="7">
    <location>
        <begin position="1"/>
        <end position="131"/>
    </location>
</feature>
<keyword evidence="4 8" id="KW-0812">Transmembrane</keyword>
<evidence type="ECO:0000256" key="1">
    <source>
        <dbReference type="ARBA" id="ARBA00004651"/>
    </source>
</evidence>
<feature type="transmembrane region" description="Helical" evidence="8">
    <location>
        <begin position="260"/>
        <end position="280"/>
    </location>
</feature>
<dbReference type="InterPro" id="IPR032808">
    <property type="entry name" value="DoxX"/>
</dbReference>
<evidence type="ECO:0000256" key="5">
    <source>
        <dbReference type="ARBA" id="ARBA00022989"/>
    </source>
</evidence>
<evidence type="ECO:0000256" key="4">
    <source>
        <dbReference type="ARBA" id="ARBA00022692"/>
    </source>
</evidence>
<comment type="similarity">
    <text evidence="2">Belongs to the DoxX family.</text>
</comment>
<dbReference type="PANTHER" id="PTHR33452">
    <property type="entry name" value="OXIDOREDUCTASE CATD-RELATED"/>
    <property type="match status" value="1"/>
</dbReference>
<dbReference type="Pfam" id="PF07681">
    <property type="entry name" value="DoxX"/>
    <property type="match status" value="1"/>
</dbReference>
<evidence type="ECO:0000313" key="9">
    <source>
        <dbReference type="EMBL" id="PWR24124.1"/>
    </source>
</evidence>
<reference evidence="10" key="1">
    <citation type="submission" date="2018-05" db="EMBL/GenBank/DDBJ databases">
        <title>Zavarzinia sp. HR-AS.</title>
        <authorList>
            <person name="Lee Y."/>
            <person name="Jeon C.O."/>
        </authorList>
    </citation>
    <scope>NUCLEOTIDE SEQUENCE [LARGE SCALE GENOMIC DNA]</scope>
    <source>
        <strain evidence="10">DSM 1231</strain>
    </source>
</reference>
<name>A0A317ECX0_9PROT</name>
<dbReference type="Proteomes" id="UP000246077">
    <property type="component" value="Unassembled WGS sequence"/>
</dbReference>
<evidence type="ECO:0000256" key="8">
    <source>
        <dbReference type="SAM" id="Phobius"/>
    </source>
</evidence>
<feature type="compositionally biased region" description="Low complexity" evidence="7">
    <location>
        <begin position="57"/>
        <end position="70"/>
    </location>
</feature>
<feature type="compositionally biased region" description="Basic residues" evidence="7">
    <location>
        <begin position="87"/>
        <end position="115"/>
    </location>
</feature>
<keyword evidence="5 8" id="KW-1133">Transmembrane helix</keyword>
<comment type="caution">
    <text evidence="9">The sequence shown here is derived from an EMBL/GenBank/DDBJ whole genome shotgun (WGS) entry which is preliminary data.</text>
</comment>
<dbReference type="AlphaFoldDB" id="A0A317ECX0"/>
<evidence type="ECO:0000313" key="10">
    <source>
        <dbReference type="Proteomes" id="UP000246077"/>
    </source>
</evidence>
<accession>A0A317ECX0</accession>
<keyword evidence="10" id="KW-1185">Reference proteome</keyword>
<dbReference type="GO" id="GO:0005886">
    <property type="term" value="C:plasma membrane"/>
    <property type="evidence" value="ECO:0007669"/>
    <property type="project" value="UniProtKB-SubCell"/>
</dbReference>